<feature type="region of interest" description="Disordered" evidence="1">
    <location>
        <begin position="80"/>
        <end position="109"/>
    </location>
</feature>
<dbReference type="EnsemblPlants" id="Zm00001eb196760_T001">
    <property type="protein sequence ID" value="Zm00001eb196760_P001"/>
    <property type="gene ID" value="Zm00001eb196760"/>
</dbReference>
<dbReference type="AlphaFoldDB" id="A0A804NYZ9"/>
<evidence type="ECO:0000256" key="1">
    <source>
        <dbReference type="SAM" id="MobiDB-lite"/>
    </source>
</evidence>
<dbReference type="Proteomes" id="UP000007305">
    <property type="component" value="Chromosome 4"/>
</dbReference>
<dbReference type="Gramene" id="Zm00001eb196760_T001">
    <property type="protein sequence ID" value="Zm00001eb196760_P001"/>
    <property type="gene ID" value="Zm00001eb196760"/>
</dbReference>
<reference evidence="2" key="2">
    <citation type="submission" date="2019-07" db="EMBL/GenBank/DDBJ databases">
        <authorList>
            <person name="Seetharam A."/>
            <person name="Woodhouse M."/>
            <person name="Cannon E."/>
        </authorList>
    </citation>
    <scope>NUCLEOTIDE SEQUENCE [LARGE SCALE GENOMIC DNA]</scope>
    <source>
        <strain evidence="2">cv. B73</strain>
    </source>
</reference>
<keyword evidence="3" id="KW-1185">Reference proteome</keyword>
<accession>A0A804NYZ9</accession>
<reference evidence="2" key="3">
    <citation type="submission" date="2021-05" db="UniProtKB">
        <authorList>
            <consortium name="EnsemblPlants"/>
        </authorList>
    </citation>
    <scope>IDENTIFICATION</scope>
    <source>
        <strain evidence="2">cv. B73</strain>
    </source>
</reference>
<evidence type="ECO:0000313" key="2">
    <source>
        <dbReference type="EnsemblPlants" id="Zm00001eb196760_P001"/>
    </source>
</evidence>
<feature type="compositionally biased region" description="Polar residues" evidence="1">
    <location>
        <begin position="82"/>
        <end position="93"/>
    </location>
</feature>
<proteinExistence type="predicted"/>
<organism evidence="2 3">
    <name type="scientific">Zea mays</name>
    <name type="common">Maize</name>
    <dbReference type="NCBI Taxonomy" id="4577"/>
    <lineage>
        <taxon>Eukaryota</taxon>
        <taxon>Viridiplantae</taxon>
        <taxon>Streptophyta</taxon>
        <taxon>Embryophyta</taxon>
        <taxon>Tracheophyta</taxon>
        <taxon>Spermatophyta</taxon>
        <taxon>Magnoliopsida</taxon>
        <taxon>Liliopsida</taxon>
        <taxon>Poales</taxon>
        <taxon>Poaceae</taxon>
        <taxon>PACMAD clade</taxon>
        <taxon>Panicoideae</taxon>
        <taxon>Andropogonodae</taxon>
        <taxon>Andropogoneae</taxon>
        <taxon>Tripsacinae</taxon>
        <taxon>Zea</taxon>
    </lineage>
</organism>
<name>A0A804NYZ9_MAIZE</name>
<dbReference type="InParanoid" id="A0A804NYZ9"/>
<protein>
    <submittedName>
        <fullName evidence="2">Uncharacterized protein</fullName>
    </submittedName>
</protein>
<sequence>MHALAAASSSHPHLPHLPLGGLKEWHRIAVNCPGQPDLASGARRWQPAVACRAPQGSHEHTLSREEAGGAHRPFCLARQAASGRSISDDNASGRSIFASTHAAAEPATP</sequence>
<reference evidence="3" key="1">
    <citation type="journal article" date="2009" name="Science">
        <title>The B73 maize genome: complexity, diversity, and dynamics.</title>
        <authorList>
            <person name="Schnable P.S."/>
            <person name="Ware D."/>
            <person name="Fulton R.S."/>
            <person name="Stein J.C."/>
            <person name="Wei F."/>
            <person name="Pasternak S."/>
            <person name="Liang C."/>
            <person name="Zhang J."/>
            <person name="Fulton L."/>
            <person name="Graves T.A."/>
            <person name="Minx P."/>
            <person name="Reily A.D."/>
            <person name="Courtney L."/>
            <person name="Kruchowski S.S."/>
            <person name="Tomlinson C."/>
            <person name="Strong C."/>
            <person name="Delehaunty K."/>
            <person name="Fronick C."/>
            <person name="Courtney B."/>
            <person name="Rock S.M."/>
            <person name="Belter E."/>
            <person name="Du F."/>
            <person name="Kim K."/>
            <person name="Abbott R.M."/>
            <person name="Cotton M."/>
            <person name="Levy A."/>
            <person name="Marchetto P."/>
            <person name="Ochoa K."/>
            <person name="Jackson S.M."/>
            <person name="Gillam B."/>
            <person name="Chen W."/>
            <person name="Yan L."/>
            <person name="Higginbotham J."/>
            <person name="Cardenas M."/>
            <person name="Waligorski J."/>
            <person name="Applebaum E."/>
            <person name="Phelps L."/>
            <person name="Falcone J."/>
            <person name="Kanchi K."/>
            <person name="Thane T."/>
            <person name="Scimone A."/>
            <person name="Thane N."/>
            <person name="Henke J."/>
            <person name="Wang T."/>
            <person name="Ruppert J."/>
            <person name="Shah N."/>
            <person name="Rotter K."/>
            <person name="Hodges J."/>
            <person name="Ingenthron E."/>
            <person name="Cordes M."/>
            <person name="Kohlberg S."/>
            <person name="Sgro J."/>
            <person name="Delgado B."/>
            <person name="Mead K."/>
            <person name="Chinwalla A."/>
            <person name="Leonard S."/>
            <person name="Crouse K."/>
            <person name="Collura K."/>
            <person name="Kudrna D."/>
            <person name="Currie J."/>
            <person name="He R."/>
            <person name="Angelova A."/>
            <person name="Rajasekar S."/>
            <person name="Mueller T."/>
            <person name="Lomeli R."/>
            <person name="Scara G."/>
            <person name="Ko A."/>
            <person name="Delaney K."/>
            <person name="Wissotski M."/>
            <person name="Lopez G."/>
            <person name="Campos D."/>
            <person name="Braidotti M."/>
            <person name="Ashley E."/>
            <person name="Golser W."/>
            <person name="Kim H."/>
            <person name="Lee S."/>
            <person name="Lin J."/>
            <person name="Dujmic Z."/>
            <person name="Kim W."/>
            <person name="Talag J."/>
            <person name="Zuccolo A."/>
            <person name="Fan C."/>
            <person name="Sebastian A."/>
            <person name="Kramer M."/>
            <person name="Spiegel L."/>
            <person name="Nascimento L."/>
            <person name="Zutavern T."/>
            <person name="Miller B."/>
            <person name="Ambroise C."/>
            <person name="Muller S."/>
            <person name="Spooner W."/>
            <person name="Narechania A."/>
            <person name="Ren L."/>
            <person name="Wei S."/>
            <person name="Kumari S."/>
            <person name="Faga B."/>
            <person name="Levy M.J."/>
            <person name="McMahan L."/>
            <person name="Van Buren P."/>
            <person name="Vaughn M.W."/>
            <person name="Ying K."/>
            <person name="Yeh C.-T."/>
            <person name="Emrich S.J."/>
            <person name="Jia Y."/>
            <person name="Kalyanaraman A."/>
            <person name="Hsia A.-P."/>
            <person name="Barbazuk W.B."/>
            <person name="Baucom R.S."/>
            <person name="Brutnell T.P."/>
            <person name="Carpita N.C."/>
            <person name="Chaparro C."/>
            <person name="Chia J.-M."/>
            <person name="Deragon J.-M."/>
            <person name="Estill J.C."/>
            <person name="Fu Y."/>
            <person name="Jeddeloh J.A."/>
            <person name="Han Y."/>
            <person name="Lee H."/>
            <person name="Li P."/>
            <person name="Lisch D.R."/>
            <person name="Liu S."/>
            <person name="Liu Z."/>
            <person name="Nagel D.H."/>
            <person name="McCann M.C."/>
            <person name="SanMiguel P."/>
            <person name="Myers A.M."/>
            <person name="Nettleton D."/>
            <person name="Nguyen J."/>
            <person name="Penning B.W."/>
            <person name="Ponnala L."/>
            <person name="Schneider K.L."/>
            <person name="Schwartz D.C."/>
            <person name="Sharma A."/>
            <person name="Soderlund C."/>
            <person name="Springer N.M."/>
            <person name="Sun Q."/>
            <person name="Wang H."/>
            <person name="Waterman M."/>
            <person name="Westerman R."/>
            <person name="Wolfgruber T.K."/>
            <person name="Yang L."/>
            <person name="Yu Y."/>
            <person name="Zhang L."/>
            <person name="Zhou S."/>
            <person name="Zhu Q."/>
            <person name="Bennetzen J.L."/>
            <person name="Dawe R.K."/>
            <person name="Jiang J."/>
            <person name="Jiang N."/>
            <person name="Presting G.G."/>
            <person name="Wessler S.R."/>
            <person name="Aluru S."/>
            <person name="Martienssen R.A."/>
            <person name="Clifton S.W."/>
            <person name="McCombie W.R."/>
            <person name="Wing R.A."/>
            <person name="Wilson R.K."/>
        </authorList>
    </citation>
    <scope>NUCLEOTIDE SEQUENCE [LARGE SCALE GENOMIC DNA]</scope>
    <source>
        <strain evidence="3">cv. B73</strain>
    </source>
</reference>
<evidence type="ECO:0000313" key="3">
    <source>
        <dbReference type="Proteomes" id="UP000007305"/>
    </source>
</evidence>